<dbReference type="Proteomes" id="UP000673394">
    <property type="component" value="Unassembled WGS sequence"/>
</dbReference>
<feature type="transmembrane region" description="Helical" evidence="2">
    <location>
        <begin position="365"/>
        <end position="384"/>
    </location>
</feature>
<keyword evidence="4" id="KW-1185">Reference proteome</keyword>
<evidence type="ECO:0000313" key="4">
    <source>
        <dbReference type="Proteomes" id="UP000673394"/>
    </source>
</evidence>
<comment type="caution">
    <text evidence="3">The sequence shown here is derived from an EMBL/GenBank/DDBJ whole genome shotgun (WGS) entry which is preliminary data.</text>
</comment>
<name>A0ABS5CK11_9BACL</name>
<dbReference type="SUPFAM" id="SSF103473">
    <property type="entry name" value="MFS general substrate transporter"/>
    <property type="match status" value="1"/>
</dbReference>
<sequence length="390" mass="41613">MRTVNPKILLVHRVMNELADSLLKVFIPILIYKELGSIGYAAAYLGGYYVLQSLLNMTLGRYMTAKPVVFILLRLIPVLATQYLLVAGHGSLLLYGLIASTACANAFYWVPLNYLFASSAGKAVGKATGRFRAASVAGKIIGPGISGIVLTYFGIEAVSTIAITFFVASIVVLLVSYLSTGNEAKAMSSIVEAPLIAPVAESSAQQPQSPFAAIRIYLVSSVLSGFSDTADIFWSLYVYTVSAAFIDVGFVAVFIQFGVLGANLVIGKLTDVRKWLLPALLPLLAYAAIWIVRPYAMAPISVFTLSAAGGFLVPFFTIPIFANFVKESKQTHSLSQCLVSREVALKGGGTISIAGYLATGMISMPFILAGVASLLLAVPLLRIFNRIKAV</sequence>
<comment type="subcellular location">
    <subcellularLocation>
        <location evidence="1">Cell membrane</location>
        <topology evidence="1">Multi-pass membrane protein</topology>
    </subcellularLocation>
</comment>
<dbReference type="Pfam" id="PF07690">
    <property type="entry name" value="MFS_1"/>
    <property type="match status" value="1"/>
</dbReference>
<feature type="transmembrane region" description="Helical" evidence="2">
    <location>
        <begin position="298"/>
        <end position="322"/>
    </location>
</feature>
<dbReference type="InterPro" id="IPR011701">
    <property type="entry name" value="MFS"/>
</dbReference>
<proteinExistence type="predicted"/>
<feature type="transmembrane region" description="Helical" evidence="2">
    <location>
        <begin position="161"/>
        <end position="179"/>
    </location>
</feature>
<keyword evidence="2" id="KW-1133">Transmembrane helix</keyword>
<dbReference type="Gene3D" id="1.20.1250.20">
    <property type="entry name" value="MFS general substrate transporter like domains"/>
    <property type="match status" value="1"/>
</dbReference>
<feature type="transmembrane region" description="Helical" evidence="2">
    <location>
        <begin position="243"/>
        <end position="266"/>
    </location>
</feature>
<feature type="transmembrane region" description="Helical" evidence="2">
    <location>
        <begin position="92"/>
        <end position="116"/>
    </location>
</feature>
<keyword evidence="2" id="KW-0472">Membrane</keyword>
<feature type="transmembrane region" description="Helical" evidence="2">
    <location>
        <begin position="63"/>
        <end position="86"/>
    </location>
</feature>
<evidence type="ECO:0000256" key="1">
    <source>
        <dbReference type="ARBA" id="ARBA00004651"/>
    </source>
</evidence>
<dbReference type="InterPro" id="IPR036259">
    <property type="entry name" value="MFS_trans_sf"/>
</dbReference>
<dbReference type="RefSeq" id="WP_210663209.1">
    <property type="nucleotide sequence ID" value="NZ_JAGKSP010000016.1"/>
</dbReference>
<evidence type="ECO:0000256" key="2">
    <source>
        <dbReference type="SAM" id="Phobius"/>
    </source>
</evidence>
<feature type="transmembrane region" description="Helical" evidence="2">
    <location>
        <begin position="136"/>
        <end position="155"/>
    </location>
</feature>
<feature type="transmembrane region" description="Helical" evidence="2">
    <location>
        <begin position="275"/>
        <end position="292"/>
    </location>
</feature>
<reference evidence="3 4" key="1">
    <citation type="submission" date="2021-04" db="EMBL/GenBank/DDBJ databases">
        <title>Paenibacillus sp. DLE-14 whole genome sequence.</title>
        <authorList>
            <person name="Ham Y.J."/>
        </authorList>
    </citation>
    <scope>NUCLEOTIDE SEQUENCE [LARGE SCALE GENOMIC DNA]</scope>
    <source>
        <strain evidence="3 4">DLE-14</strain>
    </source>
</reference>
<gene>
    <name evidence="3" type="ORF">I8J30_26260</name>
</gene>
<organism evidence="3 4">
    <name type="scientific">Paenibacillus lignilyticus</name>
    <dbReference type="NCBI Taxonomy" id="1172615"/>
    <lineage>
        <taxon>Bacteria</taxon>
        <taxon>Bacillati</taxon>
        <taxon>Bacillota</taxon>
        <taxon>Bacilli</taxon>
        <taxon>Bacillales</taxon>
        <taxon>Paenibacillaceae</taxon>
        <taxon>Paenibacillus</taxon>
    </lineage>
</organism>
<protein>
    <submittedName>
        <fullName evidence="3">MFS transporter</fullName>
    </submittedName>
</protein>
<evidence type="ECO:0000313" key="3">
    <source>
        <dbReference type="EMBL" id="MBP3966213.1"/>
    </source>
</evidence>
<accession>A0ABS5CK11</accession>
<keyword evidence="2" id="KW-0812">Transmembrane</keyword>
<feature type="transmembrane region" description="Helical" evidence="2">
    <location>
        <begin position="25"/>
        <end position="51"/>
    </location>
</feature>
<dbReference type="EMBL" id="JAGKSP010000016">
    <property type="protein sequence ID" value="MBP3966213.1"/>
    <property type="molecule type" value="Genomic_DNA"/>
</dbReference>